<protein>
    <recommendedName>
        <fullName evidence="5">DUF3558 domain-containing protein</fullName>
    </recommendedName>
</protein>
<keyword evidence="4" id="KW-1185">Reference proteome</keyword>
<evidence type="ECO:0008006" key="5">
    <source>
        <dbReference type="Google" id="ProtNLM"/>
    </source>
</evidence>
<keyword evidence="2" id="KW-0472">Membrane</keyword>
<comment type="caution">
    <text evidence="3">The sequence shown here is derived from an EMBL/GenBank/DDBJ whole genome shotgun (WGS) entry which is preliminary data.</text>
</comment>
<evidence type="ECO:0000256" key="2">
    <source>
        <dbReference type="SAM" id="Phobius"/>
    </source>
</evidence>
<dbReference type="AlphaFoldDB" id="A0A9W4E533"/>
<name>A0A9W4E533_9ACTN</name>
<dbReference type="EMBL" id="CAJVAX010000001">
    <property type="protein sequence ID" value="CAG7596780.1"/>
    <property type="molecule type" value="Genomic_DNA"/>
</dbReference>
<evidence type="ECO:0000313" key="3">
    <source>
        <dbReference type="EMBL" id="CAG7596780.1"/>
    </source>
</evidence>
<feature type="compositionally biased region" description="Low complexity" evidence="1">
    <location>
        <begin position="266"/>
        <end position="279"/>
    </location>
</feature>
<sequence>MRAKELPQRGHPAYAVRLNPPHSGRIPIERRHVRQGLRPARSMRRPQVAFGATVLALAVGALAACTGSGSGGTANDGKSAQLPYGGSISPAPPGKYKTLPQPCAAVDLDTLKALVPGAADYSGTEALTYDTDRRVGCSWKAAAPDGTSRTLAVDMERVVSYDPAVSDEVEAKSDFDDLADAASIPPLPLPGATTTSPTGTPTGSADGGTPPSGSGGSSQDLAPRRLTDVGNAAFINDVPVTSKGTARRVVTLVFRTANVVVSIHYTQSSPASATPPQSADLQSGAEKVAGQLEHRVEG</sequence>
<proteinExistence type="predicted"/>
<feature type="region of interest" description="Disordered" evidence="1">
    <location>
        <begin position="266"/>
        <end position="298"/>
    </location>
</feature>
<accession>A0A9W4E533</accession>
<feature type="transmembrane region" description="Helical" evidence="2">
    <location>
        <begin position="48"/>
        <end position="69"/>
    </location>
</feature>
<feature type="region of interest" description="Disordered" evidence="1">
    <location>
        <begin position="180"/>
        <end position="223"/>
    </location>
</feature>
<feature type="region of interest" description="Disordered" evidence="1">
    <location>
        <begin position="1"/>
        <end position="25"/>
    </location>
</feature>
<dbReference type="Proteomes" id="UP001153328">
    <property type="component" value="Unassembled WGS sequence"/>
</dbReference>
<evidence type="ECO:0000313" key="4">
    <source>
        <dbReference type="Proteomes" id="UP001153328"/>
    </source>
</evidence>
<keyword evidence="2" id="KW-0812">Transmembrane</keyword>
<reference evidence="3" key="1">
    <citation type="submission" date="2021-06" db="EMBL/GenBank/DDBJ databases">
        <authorList>
            <person name="Arsene-Ploetze F."/>
        </authorList>
    </citation>
    <scope>NUCLEOTIDE SEQUENCE</scope>
    <source>
        <strain evidence="3">SBRY1</strain>
    </source>
</reference>
<evidence type="ECO:0000256" key="1">
    <source>
        <dbReference type="SAM" id="MobiDB-lite"/>
    </source>
</evidence>
<organism evidence="3 4">
    <name type="scientific">Actinacidiphila bryophytorum</name>
    <dbReference type="NCBI Taxonomy" id="1436133"/>
    <lineage>
        <taxon>Bacteria</taxon>
        <taxon>Bacillati</taxon>
        <taxon>Actinomycetota</taxon>
        <taxon>Actinomycetes</taxon>
        <taxon>Kitasatosporales</taxon>
        <taxon>Streptomycetaceae</taxon>
        <taxon>Actinacidiphila</taxon>
    </lineage>
</organism>
<feature type="compositionally biased region" description="Low complexity" evidence="1">
    <location>
        <begin position="190"/>
        <end position="212"/>
    </location>
</feature>
<gene>
    <name evidence="3" type="ORF">SBRY_10031</name>
</gene>
<keyword evidence="2" id="KW-1133">Transmembrane helix</keyword>